<sequence>MSNVSAETLKSTIEEYAHGSDHPDLQVYRRDIDDKDWDRFSWWIGHVAELGHFYGGKRILEVGCGFGWDALALSKETDSTVVAMDILPSMIDGVQQCLTQLRVKGGVAKVEAMVGDVCEVDLPAQSFDGIFSSEAVEHVHSLEAMYARCFALLKPGGRLVIVNDSNAYNAAFRERNFTMWAERDSSWEHATWLKEEVRPIEHANAEPYGAMRERMIRAVEPGMGDDAVAKLVHATAGLIRPEIEQAAHDFKANGKLPVRPELSWCRNPETGEYAERLLDPFAMQKGLRDAGFKVSLQHLYRKFPFRLANNVGIHAVNKLLFKQNPLFVLVAQKPLKN</sequence>
<dbReference type="AlphaFoldDB" id="A0A5B8LLV5"/>
<keyword evidence="2" id="KW-0808">Transferase</keyword>
<dbReference type="PANTHER" id="PTHR43861:SF1">
    <property type="entry name" value="TRANS-ACONITATE 2-METHYLTRANSFERASE"/>
    <property type="match status" value="1"/>
</dbReference>
<evidence type="ECO:0000313" key="3">
    <source>
        <dbReference type="Proteomes" id="UP000315673"/>
    </source>
</evidence>
<dbReference type="Gene3D" id="3.40.50.150">
    <property type="entry name" value="Vaccinia Virus protein VP39"/>
    <property type="match status" value="1"/>
</dbReference>
<dbReference type="EMBL" id="CP042306">
    <property type="protein sequence ID" value="QDZ08050.1"/>
    <property type="molecule type" value="Genomic_DNA"/>
</dbReference>
<dbReference type="RefSeq" id="WP_146572155.1">
    <property type="nucleotide sequence ID" value="NZ_CP042306.1"/>
</dbReference>
<keyword evidence="3" id="KW-1185">Reference proteome</keyword>
<dbReference type="InterPro" id="IPR013216">
    <property type="entry name" value="Methyltransf_11"/>
</dbReference>
<dbReference type="GO" id="GO:0032259">
    <property type="term" value="P:methylation"/>
    <property type="evidence" value="ECO:0007669"/>
    <property type="project" value="UniProtKB-KW"/>
</dbReference>
<dbReference type="InterPro" id="IPR029063">
    <property type="entry name" value="SAM-dependent_MTases_sf"/>
</dbReference>
<dbReference type="OrthoDB" id="9795634at2"/>
<name>A0A5B8LLV5_9SPHN</name>
<evidence type="ECO:0000259" key="1">
    <source>
        <dbReference type="Pfam" id="PF08241"/>
    </source>
</evidence>
<evidence type="ECO:0000313" key="2">
    <source>
        <dbReference type="EMBL" id="QDZ08050.1"/>
    </source>
</evidence>
<keyword evidence="2" id="KW-0489">Methyltransferase</keyword>
<protein>
    <submittedName>
        <fullName evidence="2">Class I SAM-dependent methyltransferase</fullName>
    </submittedName>
</protein>
<gene>
    <name evidence="2" type="ORF">FPZ24_11630</name>
</gene>
<reference evidence="2 3" key="1">
    <citation type="submission" date="2019-07" db="EMBL/GenBank/DDBJ databases">
        <title>Full genome sequence of Sphingomonas sp. 4R-6-7(HKS19).</title>
        <authorList>
            <person name="Im W.-T."/>
        </authorList>
    </citation>
    <scope>NUCLEOTIDE SEQUENCE [LARGE SCALE GENOMIC DNA]</scope>
    <source>
        <strain evidence="2 3">HKS19</strain>
    </source>
</reference>
<dbReference type="CDD" id="cd02440">
    <property type="entry name" value="AdoMet_MTases"/>
    <property type="match status" value="1"/>
</dbReference>
<proteinExistence type="predicted"/>
<dbReference type="GO" id="GO:0008757">
    <property type="term" value="F:S-adenosylmethionine-dependent methyltransferase activity"/>
    <property type="evidence" value="ECO:0007669"/>
    <property type="project" value="InterPro"/>
</dbReference>
<dbReference type="Pfam" id="PF08241">
    <property type="entry name" value="Methyltransf_11"/>
    <property type="match status" value="1"/>
</dbReference>
<dbReference type="SUPFAM" id="SSF53335">
    <property type="entry name" value="S-adenosyl-L-methionine-dependent methyltransferases"/>
    <property type="match status" value="1"/>
</dbReference>
<dbReference type="Proteomes" id="UP000315673">
    <property type="component" value="Chromosome"/>
</dbReference>
<dbReference type="KEGG" id="spai:FPZ24_11630"/>
<organism evidence="2 3">
    <name type="scientific">Sphingomonas panacisoli</name>
    <dbReference type="NCBI Taxonomy" id="1813879"/>
    <lineage>
        <taxon>Bacteria</taxon>
        <taxon>Pseudomonadati</taxon>
        <taxon>Pseudomonadota</taxon>
        <taxon>Alphaproteobacteria</taxon>
        <taxon>Sphingomonadales</taxon>
        <taxon>Sphingomonadaceae</taxon>
        <taxon>Sphingomonas</taxon>
    </lineage>
</organism>
<accession>A0A5B8LLV5</accession>
<feature type="domain" description="Methyltransferase type 11" evidence="1">
    <location>
        <begin position="60"/>
        <end position="161"/>
    </location>
</feature>
<dbReference type="PANTHER" id="PTHR43861">
    <property type="entry name" value="TRANS-ACONITATE 2-METHYLTRANSFERASE-RELATED"/>
    <property type="match status" value="1"/>
</dbReference>